<reference evidence="3 4" key="1">
    <citation type="submission" date="2021-01" db="EMBL/GenBank/DDBJ databases">
        <title>Draft Genome Sequence and Polyhydroxyalkanoate Biosynthetic Potential of Jeongeupia naejangsanensis Type Strain DSM 24253.</title>
        <authorList>
            <person name="Turrini P."/>
            <person name="Artuso I."/>
            <person name="Lugli G.A."/>
            <person name="Frangipani E."/>
            <person name="Ventura M."/>
            <person name="Visca P."/>
        </authorList>
    </citation>
    <scope>NUCLEOTIDE SEQUENCE [LARGE SCALE GENOMIC DNA]</scope>
    <source>
        <strain evidence="3 4">DSM 24253</strain>
    </source>
</reference>
<proteinExistence type="predicted"/>
<evidence type="ECO:0000259" key="2">
    <source>
        <dbReference type="PROSITE" id="PS50990"/>
    </source>
</evidence>
<feature type="domain" description="Peptidase C39" evidence="2">
    <location>
        <begin position="54"/>
        <end position="184"/>
    </location>
</feature>
<feature type="chain" id="PRO_5046896781" evidence="1">
    <location>
        <begin position="24"/>
        <end position="233"/>
    </location>
</feature>
<comment type="caution">
    <text evidence="3">The sequence shown here is derived from an EMBL/GenBank/DDBJ whole genome shotgun (WGS) entry which is preliminary data.</text>
</comment>
<dbReference type="InterPro" id="IPR005074">
    <property type="entry name" value="Peptidase_C39"/>
</dbReference>
<feature type="signal peptide" evidence="1">
    <location>
        <begin position="1"/>
        <end position="23"/>
    </location>
</feature>
<dbReference type="CDD" id="cd02423">
    <property type="entry name" value="Peptidase_C39G"/>
    <property type="match status" value="1"/>
</dbReference>
<gene>
    <name evidence="3" type="ORF">JMJ54_17170</name>
</gene>
<dbReference type="RefSeq" id="WP_203539785.1">
    <property type="nucleotide sequence ID" value="NZ_JAESND010000011.1"/>
</dbReference>
<dbReference type="EMBL" id="JAESND010000011">
    <property type="protein sequence ID" value="MBM3117571.1"/>
    <property type="molecule type" value="Genomic_DNA"/>
</dbReference>
<sequence length="233" mass="25461">MRRMTKLGVIGLVLASTGQAVRAAPMEVVAGPFDSFRVNVTTFKEKAFLNTVRQKYDFSCGSAALATLLHHHYGFPTDETQVFKGMYSHGNQEMIQKYGFSMADMKAYLESQGFEANGFKMSLDNLAAVGVPAIVVLDLGGYKHFVVIKGITDEWVLVGDPAVGVRSYSRPAFEKMWGQIAFLILNNKSVGQSGFNTVADWGAVTKGPASTGLFAPNLANFSLNLPRPNDFRF</sequence>
<protein>
    <submittedName>
        <fullName evidence="3">C39 family peptidase</fullName>
    </submittedName>
</protein>
<dbReference type="PROSITE" id="PS50990">
    <property type="entry name" value="PEPTIDASE_C39"/>
    <property type="match status" value="1"/>
</dbReference>
<name>A0ABS2BPJ5_9NEIS</name>
<organism evidence="3 4">
    <name type="scientific">Jeongeupia naejangsanensis</name>
    <dbReference type="NCBI Taxonomy" id="613195"/>
    <lineage>
        <taxon>Bacteria</taxon>
        <taxon>Pseudomonadati</taxon>
        <taxon>Pseudomonadota</taxon>
        <taxon>Betaproteobacteria</taxon>
        <taxon>Neisseriales</taxon>
        <taxon>Chitinibacteraceae</taxon>
        <taxon>Jeongeupia</taxon>
    </lineage>
</organism>
<keyword evidence="1" id="KW-0732">Signal</keyword>
<evidence type="ECO:0000313" key="3">
    <source>
        <dbReference type="EMBL" id="MBM3117571.1"/>
    </source>
</evidence>
<evidence type="ECO:0000313" key="4">
    <source>
        <dbReference type="Proteomes" id="UP000809431"/>
    </source>
</evidence>
<dbReference type="Pfam" id="PF03412">
    <property type="entry name" value="Peptidase_C39"/>
    <property type="match status" value="1"/>
</dbReference>
<evidence type="ECO:0000256" key="1">
    <source>
        <dbReference type="SAM" id="SignalP"/>
    </source>
</evidence>
<keyword evidence="4" id="KW-1185">Reference proteome</keyword>
<dbReference type="Proteomes" id="UP000809431">
    <property type="component" value="Unassembled WGS sequence"/>
</dbReference>
<dbReference type="Gene3D" id="3.90.70.10">
    <property type="entry name" value="Cysteine proteinases"/>
    <property type="match status" value="1"/>
</dbReference>
<accession>A0ABS2BPJ5</accession>